<dbReference type="EMBL" id="JAGQHS010000020">
    <property type="protein sequence ID" value="MCA9755301.1"/>
    <property type="molecule type" value="Genomic_DNA"/>
</dbReference>
<dbReference type="InterPro" id="IPR051678">
    <property type="entry name" value="AGP_Transferase"/>
</dbReference>
<dbReference type="SUPFAM" id="SSF56112">
    <property type="entry name" value="Protein kinase-like (PK-like)"/>
    <property type="match status" value="1"/>
</dbReference>
<accession>A0A956SCF8</accession>
<reference evidence="2" key="2">
    <citation type="journal article" date="2021" name="Microbiome">
        <title>Successional dynamics and alternative stable states in a saline activated sludge microbial community over 9 years.</title>
        <authorList>
            <person name="Wang Y."/>
            <person name="Ye J."/>
            <person name="Ju F."/>
            <person name="Liu L."/>
            <person name="Boyd J.A."/>
            <person name="Deng Y."/>
            <person name="Parks D.H."/>
            <person name="Jiang X."/>
            <person name="Yin X."/>
            <person name="Woodcroft B.J."/>
            <person name="Tyson G.W."/>
            <person name="Hugenholtz P."/>
            <person name="Polz M.F."/>
            <person name="Zhang T."/>
        </authorList>
    </citation>
    <scope>NUCLEOTIDE SEQUENCE</scope>
    <source>
        <strain evidence="2">HKST-UBA02</strain>
    </source>
</reference>
<organism evidence="2 3">
    <name type="scientific">Eiseniibacteriota bacterium</name>
    <dbReference type="NCBI Taxonomy" id="2212470"/>
    <lineage>
        <taxon>Bacteria</taxon>
        <taxon>Candidatus Eiseniibacteriota</taxon>
    </lineage>
</organism>
<dbReference type="Proteomes" id="UP000739538">
    <property type="component" value="Unassembled WGS sequence"/>
</dbReference>
<name>A0A956SCF8_UNCEI</name>
<evidence type="ECO:0000313" key="3">
    <source>
        <dbReference type="Proteomes" id="UP000739538"/>
    </source>
</evidence>
<evidence type="ECO:0000259" key="1">
    <source>
        <dbReference type="Pfam" id="PF01636"/>
    </source>
</evidence>
<comment type="caution">
    <text evidence="2">The sequence shown here is derived from an EMBL/GenBank/DDBJ whole genome shotgun (WGS) entry which is preliminary data.</text>
</comment>
<dbReference type="PANTHER" id="PTHR21310:SF15">
    <property type="entry name" value="AMINOGLYCOSIDE PHOSPHOTRANSFERASE DOMAIN-CONTAINING PROTEIN"/>
    <property type="match status" value="1"/>
</dbReference>
<sequence length="354" mass="39678">MPEPWDPDHGLGRAELAARLTTSLEKLAESSHEDAPDFPETPDVRWFDEGWDCDVFVVPDRNETRWLCKVPKRSNVQPWLHREALVLKAFEEAKLGFVPSVGWTSWSEGDWRAGNSTRVAARESQSGRMSSGPALPYDWMAISFVPGVPLLHRLDQVDPVRLGRSYGDVLREVHGVSPGGIGERPALVTFDPSSLITSVDSAIDALRRHVASDVVVQVQRMVERVRERRSEEVAPVFIHGDLFPEHVFADPETWNVIGLIDWADSSWGDPAADFCLLGWLLGDRFLDAAMDSYCARPAAMSEARVELRRRAVVKGAVIGIHDIEVAEKGAPNVPLRQRIEVLERRAREGWLERV</sequence>
<dbReference type="InterPro" id="IPR002575">
    <property type="entry name" value="Aminoglycoside_PTrfase"/>
</dbReference>
<reference evidence="2" key="1">
    <citation type="submission" date="2020-04" db="EMBL/GenBank/DDBJ databases">
        <authorList>
            <person name="Zhang T."/>
        </authorList>
    </citation>
    <scope>NUCLEOTIDE SEQUENCE</scope>
    <source>
        <strain evidence="2">HKST-UBA02</strain>
    </source>
</reference>
<protein>
    <submittedName>
        <fullName evidence="2">Aminoglycoside phosphotransferase family protein</fullName>
    </submittedName>
</protein>
<evidence type="ECO:0000313" key="2">
    <source>
        <dbReference type="EMBL" id="MCA9755301.1"/>
    </source>
</evidence>
<dbReference type="Gene3D" id="3.30.200.20">
    <property type="entry name" value="Phosphorylase Kinase, domain 1"/>
    <property type="match status" value="1"/>
</dbReference>
<dbReference type="Gene3D" id="3.90.1200.10">
    <property type="match status" value="1"/>
</dbReference>
<proteinExistence type="predicted"/>
<dbReference type="PANTHER" id="PTHR21310">
    <property type="entry name" value="AMINOGLYCOSIDE PHOSPHOTRANSFERASE-RELATED-RELATED"/>
    <property type="match status" value="1"/>
</dbReference>
<gene>
    <name evidence="2" type="ORF">KDA27_05820</name>
</gene>
<feature type="domain" description="Aminoglycoside phosphotransferase" evidence="1">
    <location>
        <begin position="47"/>
        <end position="299"/>
    </location>
</feature>
<dbReference type="InterPro" id="IPR011009">
    <property type="entry name" value="Kinase-like_dom_sf"/>
</dbReference>
<dbReference type="Pfam" id="PF01636">
    <property type="entry name" value="APH"/>
    <property type="match status" value="1"/>
</dbReference>
<dbReference type="AlphaFoldDB" id="A0A956SCF8"/>